<dbReference type="GeneTree" id="ENSGT00660000097217"/>
<evidence type="ECO:0000256" key="1">
    <source>
        <dbReference type="SAM" id="SignalP"/>
    </source>
</evidence>
<reference evidence="2" key="2">
    <citation type="submission" date="2025-08" db="UniProtKB">
        <authorList>
            <consortium name="Ensembl"/>
        </authorList>
    </citation>
    <scope>IDENTIFICATION</scope>
</reference>
<reference evidence="2" key="3">
    <citation type="submission" date="2025-09" db="UniProtKB">
        <authorList>
            <consortium name="Ensembl"/>
        </authorList>
    </citation>
    <scope>IDENTIFICATION</scope>
</reference>
<organism evidence="2 3">
    <name type="scientific">Ciona savignyi</name>
    <name type="common">Pacific transparent sea squirt</name>
    <dbReference type="NCBI Taxonomy" id="51511"/>
    <lineage>
        <taxon>Eukaryota</taxon>
        <taxon>Metazoa</taxon>
        <taxon>Chordata</taxon>
        <taxon>Tunicata</taxon>
        <taxon>Ascidiacea</taxon>
        <taxon>Phlebobranchia</taxon>
        <taxon>Cionidae</taxon>
        <taxon>Ciona</taxon>
    </lineage>
</organism>
<feature type="signal peptide" evidence="1">
    <location>
        <begin position="1"/>
        <end position="19"/>
    </location>
</feature>
<proteinExistence type="predicted"/>
<dbReference type="HOGENOM" id="CLU_067722_0_0_1"/>
<dbReference type="InParanoid" id="H2YUZ4"/>
<dbReference type="Ensembl" id="ENSCSAVT00000009269.1">
    <property type="protein sequence ID" value="ENSCSAVP00000009154.1"/>
    <property type="gene ID" value="ENSCSAVG00000005391.1"/>
</dbReference>
<dbReference type="STRING" id="51511.ENSCSAVP00000009154"/>
<keyword evidence="1" id="KW-0732">Signal</keyword>
<name>H2YUZ4_CIOSA</name>
<evidence type="ECO:0000313" key="3">
    <source>
        <dbReference type="Proteomes" id="UP000007875"/>
    </source>
</evidence>
<evidence type="ECO:0000313" key="2">
    <source>
        <dbReference type="Ensembl" id="ENSCSAVP00000009154.1"/>
    </source>
</evidence>
<reference evidence="3" key="1">
    <citation type="submission" date="2003-08" db="EMBL/GenBank/DDBJ databases">
        <authorList>
            <person name="Birren B."/>
            <person name="Nusbaum C."/>
            <person name="Abebe A."/>
            <person name="Abouelleil A."/>
            <person name="Adekoya E."/>
            <person name="Ait-zahra M."/>
            <person name="Allen N."/>
            <person name="Allen T."/>
            <person name="An P."/>
            <person name="Anderson M."/>
            <person name="Anderson S."/>
            <person name="Arachchi H."/>
            <person name="Armbruster J."/>
            <person name="Bachantsang P."/>
            <person name="Baldwin J."/>
            <person name="Barry A."/>
            <person name="Bayul T."/>
            <person name="Blitshsteyn B."/>
            <person name="Bloom T."/>
            <person name="Blye J."/>
            <person name="Boguslavskiy L."/>
            <person name="Borowsky M."/>
            <person name="Boukhgalter B."/>
            <person name="Brunache A."/>
            <person name="Butler J."/>
            <person name="Calixte N."/>
            <person name="Calvo S."/>
            <person name="Camarata J."/>
            <person name="Campo K."/>
            <person name="Chang J."/>
            <person name="Cheshatsang Y."/>
            <person name="Citroen M."/>
            <person name="Collymore A."/>
            <person name="Considine T."/>
            <person name="Cook A."/>
            <person name="Cooke P."/>
            <person name="Corum B."/>
            <person name="Cuomo C."/>
            <person name="David R."/>
            <person name="Dawoe T."/>
            <person name="Degray S."/>
            <person name="Dodge S."/>
            <person name="Dooley K."/>
            <person name="Dorje P."/>
            <person name="Dorjee K."/>
            <person name="Dorris L."/>
            <person name="Duffey N."/>
            <person name="Dupes A."/>
            <person name="Elkins T."/>
            <person name="Engels R."/>
            <person name="Erickson J."/>
            <person name="Farina A."/>
            <person name="Faro S."/>
            <person name="Ferreira P."/>
            <person name="Fischer H."/>
            <person name="Fitzgerald M."/>
            <person name="Foley K."/>
            <person name="Gage D."/>
            <person name="Galagan J."/>
            <person name="Gearin G."/>
            <person name="Gnerre S."/>
            <person name="Gnirke A."/>
            <person name="Goyette A."/>
            <person name="Graham J."/>
            <person name="Grandbois E."/>
            <person name="Gyaltsen K."/>
            <person name="Hafez N."/>
            <person name="Hagopian D."/>
            <person name="Hagos B."/>
            <person name="Hall J."/>
            <person name="Hatcher B."/>
            <person name="Heller A."/>
            <person name="Higgins H."/>
            <person name="Honan T."/>
            <person name="Horn A."/>
            <person name="Houde N."/>
            <person name="Hughes L."/>
            <person name="Hulme W."/>
            <person name="Husby E."/>
            <person name="Iliev I."/>
            <person name="Jaffe D."/>
            <person name="Jones C."/>
            <person name="Kamal M."/>
            <person name="Kamat A."/>
            <person name="Kamvysselis M."/>
            <person name="Karlsson E."/>
            <person name="Kells C."/>
            <person name="Kieu A."/>
            <person name="Kisner P."/>
            <person name="Kodira C."/>
            <person name="Kulbokas E."/>
            <person name="Labutti K."/>
            <person name="Lama D."/>
            <person name="Landers T."/>
            <person name="Leger J."/>
            <person name="Levine S."/>
            <person name="Lewis D."/>
            <person name="Lewis T."/>
            <person name="Lindblad-toh K."/>
            <person name="Liu X."/>
            <person name="Lokyitsang T."/>
            <person name="Lokyitsang Y."/>
            <person name="Lucien O."/>
            <person name="Lui A."/>
            <person name="Ma L.J."/>
            <person name="Mabbitt R."/>
            <person name="Macdonald J."/>
            <person name="Maclean C."/>
            <person name="Major J."/>
            <person name="Manning J."/>
            <person name="Marabella R."/>
            <person name="Maru K."/>
            <person name="Matthews C."/>
            <person name="Mauceli E."/>
            <person name="Mccarthy M."/>
            <person name="Mcdonough S."/>
            <person name="Mcghee T."/>
            <person name="Meldrim J."/>
            <person name="Meneus L."/>
            <person name="Mesirov J."/>
            <person name="Mihalev A."/>
            <person name="Mihova T."/>
            <person name="Mikkelsen T."/>
            <person name="Mlenga V."/>
            <person name="Moru K."/>
            <person name="Mozes J."/>
            <person name="Mulrain L."/>
            <person name="Munson G."/>
            <person name="Naylor J."/>
            <person name="Newes C."/>
            <person name="Nguyen C."/>
            <person name="Nguyen N."/>
            <person name="Nguyen T."/>
            <person name="Nicol R."/>
            <person name="Nielsen C."/>
            <person name="Nizzari M."/>
            <person name="Norbu C."/>
            <person name="Norbu N."/>
            <person name="O'donnell P."/>
            <person name="Okoawo O."/>
            <person name="O'leary S."/>
            <person name="Omotosho B."/>
            <person name="O'neill K."/>
            <person name="Osman S."/>
            <person name="Parker S."/>
            <person name="Perrin D."/>
            <person name="Phunkhang P."/>
            <person name="Piqani B."/>
            <person name="Purcell S."/>
            <person name="Rachupka T."/>
            <person name="Ramasamy U."/>
            <person name="Rameau R."/>
            <person name="Ray V."/>
            <person name="Raymond C."/>
            <person name="Retta R."/>
            <person name="Richardson S."/>
            <person name="Rise C."/>
            <person name="Rodriguez J."/>
            <person name="Rogers J."/>
            <person name="Rogov P."/>
            <person name="Rutman M."/>
            <person name="Schupbach R."/>
            <person name="Seaman C."/>
            <person name="Settipalli S."/>
            <person name="Sharpe T."/>
            <person name="Sheridan J."/>
            <person name="Sherpa N."/>
            <person name="Shi J."/>
            <person name="Smirnov S."/>
            <person name="Smith C."/>
            <person name="Sougnez C."/>
            <person name="Spencer B."/>
            <person name="Stalker J."/>
            <person name="Stange-thomann N."/>
            <person name="Stavropoulos S."/>
            <person name="Stetson K."/>
            <person name="Stone C."/>
            <person name="Stone S."/>
            <person name="Stubbs M."/>
            <person name="Talamas J."/>
            <person name="Tchuinga P."/>
            <person name="Tenzing P."/>
            <person name="Tesfaye S."/>
            <person name="Theodore J."/>
            <person name="Thoulutsang Y."/>
            <person name="Topham K."/>
            <person name="Towey S."/>
            <person name="Tsamla T."/>
            <person name="Tsomo N."/>
            <person name="Vallee D."/>
            <person name="Vassiliev H."/>
            <person name="Venkataraman V."/>
            <person name="Vinson J."/>
            <person name="Vo A."/>
            <person name="Wade C."/>
            <person name="Wang S."/>
            <person name="Wangchuk T."/>
            <person name="Wangdi T."/>
            <person name="Whittaker C."/>
            <person name="Wilkinson J."/>
            <person name="Wu Y."/>
            <person name="Wyman D."/>
            <person name="Yadav S."/>
            <person name="Yang S."/>
            <person name="Yang X."/>
            <person name="Yeager S."/>
            <person name="Yee E."/>
            <person name="Young G."/>
            <person name="Zainoun J."/>
            <person name="Zembeck L."/>
            <person name="Zimmer A."/>
            <person name="Zody M."/>
            <person name="Lander E."/>
        </authorList>
    </citation>
    <scope>NUCLEOTIDE SEQUENCE [LARGE SCALE GENOMIC DNA]</scope>
</reference>
<protein>
    <submittedName>
        <fullName evidence="2">Uncharacterized protein</fullName>
    </submittedName>
</protein>
<keyword evidence="3" id="KW-1185">Reference proteome</keyword>
<dbReference type="OMA" id="VPNARIY"/>
<dbReference type="Proteomes" id="UP000007875">
    <property type="component" value="Unassembled WGS sequence"/>
</dbReference>
<dbReference type="AlphaFoldDB" id="H2YUZ4"/>
<accession>H2YUZ4</accession>
<sequence length="297" mass="34266">MDVLKVAFMLGFLAVCCMAKKKISLNMDPVDVKRWGLPLDSKYPESIQLNENSFKQKVLKSRDAWIVVIFKDKLHGKWWSHASHVKGSIWYGTVDIEKQEALAKMLAPDATSDNIGNGWAVVFPFGRTPKDNLKFVGKKKNRPRIAKSPGKAEEIAANSIPNQLERLNFKPNEMKKFQEWVVNSYYKSEPPKFPLLCITDEPEPIIPVSILVLSNYFEPFFNFALVRKDDVSFMRLQLKELPEPKVYPHYLMLMGQEPSKAEMDRGEFGMHFNVFPFNEDKYGRSELFTSVVKFLFT</sequence>
<feature type="chain" id="PRO_5003578054" evidence="1">
    <location>
        <begin position="20"/>
        <end position="297"/>
    </location>
</feature>